<dbReference type="Proteomes" id="UP001549366">
    <property type="component" value="Unassembled WGS sequence"/>
</dbReference>
<protein>
    <submittedName>
        <fullName evidence="4">CspA family cold shock protein</fullName>
    </submittedName>
</protein>
<gene>
    <name evidence="4" type="ORF">V5J35_003847</name>
</gene>
<dbReference type="SUPFAM" id="SSF50249">
    <property type="entry name" value="Nucleic acid-binding proteins"/>
    <property type="match status" value="1"/>
</dbReference>
<dbReference type="RefSeq" id="WP_354008716.1">
    <property type="nucleotide sequence ID" value="NZ_JBEWTA010000001.1"/>
</dbReference>
<comment type="subcellular location">
    <subcellularLocation>
        <location evidence="1">Cytoplasm</location>
    </subcellularLocation>
</comment>
<dbReference type="PROSITE" id="PS00352">
    <property type="entry name" value="CSD_1"/>
    <property type="match status" value="1"/>
</dbReference>
<feature type="domain" description="CSD" evidence="3">
    <location>
        <begin position="129"/>
        <end position="193"/>
    </location>
</feature>
<evidence type="ECO:0000313" key="4">
    <source>
        <dbReference type="EMBL" id="MET4758655.1"/>
    </source>
</evidence>
<keyword evidence="2" id="KW-0472">Membrane</keyword>
<feature type="transmembrane region" description="Helical" evidence="2">
    <location>
        <begin position="38"/>
        <end position="59"/>
    </location>
</feature>
<dbReference type="InterPro" id="IPR019844">
    <property type="entry name" value="CSD_CS"/>
</dbReference>
<keyword evidence="2" id="KW-0812">Transmembrane</keyword>
<dbReference type="CDD" id="cd04458">
    <property type="entry name" value="CSP_CDS"/>
    <property type="match status" value="1"/>
</dbReference>
<evidence type="ECO:0000256" key="1">
    <source>
        <dbReference type="RuleBase" id="RU000408"/>
    </source>
</evidence>
<evidence type="ECO:0000259" key="3">
    <source>
        <dbReference type="PROSITE" id="PS51857"/>
    </source>
</evidence>
<keyword evidence="2" id="KW-1133">Transmembrane helix</keyword>
<feature type="transmembrane region" description="Helical" evidence="2">
    <location>
        <begin position="66"/>
        <end position="87"/>
    </location>
</feature>
<dbReference type="EMBL" id="JBEWTB010000002">
    <property type="protein sequence ID" value="MET4758655.1"/>
    <property type="molecule type" value="Genomic_DNA"/>
</dbReference>
<dbReference type="Pfam" id="PF00313">
    <property type="entry name" value="CSD"/>
    <property type="match status" value="1"/>
</dbReference>
<proteinExistence type="predicted"/>
<dbReference type="PANTHER" id="PTHR11544">
    <property type="entry name" value="COLD SHOCK DOMAIN CONTAINING PROTEINS"/>
    <property type="match status" value="1"/>
</dbReference>
<evidence type="ECO:0000256" key="2">
    <source>
        <dbReference type="SAM" id="Phobius"/>
    </source>
</evidence>
<dbReference type="InterPro" id="IPR011129">
    <property type="entry name" value="CSD"/>
</dbReference>
<dbReference type="InterPro" id="IPR050181">
    <property type="entry name" value="Cold_shock_domain"/>
</dbReference>
<feature type="transmembrane region" description="Helical" evidence="2">
    <location>
        <begin position="93"/>
        <end position="113"/>
    </location>
</feature>
<dbReference type="PROSITE" id="PS51857">
    <property type="entry name" value="CSD_2"/>
    <property type="match status" value="1"/>
</dbReference>
<dbReference type="PRINTS" id="PR00050">
    <property type="entry name" value="COLDSHOCK"/>
</dbReference>
<evidence type="ECO:0000313" key="5">
    <source>
        <dbReference type="Proteomes" id="UP001549366"/>
    </source>
</evidence>
<dbReference type="Gene3D" id="2.40.50.140">
    <property type="entry name" value="Nucleic acid-binding proteins"/>
    <property type="match status" value="1"/>
</dbReference>
<name>A0ABV2SLM2_9GAMM</name>
<sequence>MKHLKFIHALAGLLGLIVLVIDGRLIAAAIHQTLPASTPVFLLLIATLVHFCLGSYLTVCRCKLKVVQLLSALVLIAASALPALAIFGQTLVTMPLIVMLICVGVALHVLINLKSFNPVSPMEYQDTDRETGTVKWFNVTKGFGFITRDQGDDVFVHYRAIRGEGHRVLTEGQRVEFVVVEKDKGLQAEDVIAAPKGR</sequence>
<organism evidence="4 5">
    <name type="scientific">Endozoicomonas lisbonensis</name>
    <dbReference type="NCBI Taxonomy" id="3120522"/>
    <lineage>
        <taxon>Bacteria</taxon>
        <taxon>Pseudomonadati</taxon>
        <taxon>Pseudomonadota</taxon>
        <taxon>Gammaproteobacteria</taxon>
        <taxon>Oceanospirillales</taxon>
        <taxon>Endozoicomonadaceae</taxon>
        <taxon>Endozoicomonas</taxon>
    </lineage>
</organism>
<comment type="caution">
    <text evidence="4">The sequence shown here is derived from an EMBL/GenBank/DDBJ whole genome shotgun (WGS) entry which is preliminary data.</text>
</comment>
<dbReference type="SMART" id="SM00357">
    <property type="entry name" value="CSP"/>
    <property type="match status" value="1"/>
</dbReference>
<dbReference type="InterPro" id="IPR002059">
    <property type="entry name" value="CSP_DNA-bd"/>
</dbReference>
<accession>A0ABV2SLM2</accession>
<reference evidence="4 5" key="1">
    <citation type="submission" date="2024-06" db="EMBL/GenBank/DDBJ databases">
        <title>Genomic Encyclopedia of Type Strains, Phase V (KMG-V): Genome sequencing to study the core and pangenomes of soil and plant-associated prokaryotes.</title>
        <authorList>
            <person name="Whitman W."/>
        </authorList>
    </citation>
    <scope>NUCLEOTIDE SEQUENCE [LARGE SCALE GENOMIC DNA]</scope>
    <source>
        <strain evidence="4 5">NE40</strain>
    </source>
</reference>
<dbReference type="InterPro" id="IPR012340">
    <property type="entry name" value="NA-bd_OB-fold"/>
</dbReference>
<keyword evidence="5" id="KW-1185">Reference proteome</keyword>